<accession>A0ABR1YA58</accession>
<dbReference type="EMBL" id="JBBWRZ010000014">
    <property type="protein sequence ID" value="KAK8223290.1"/>
    <property type="molecule type" value="Genomic_DNA"/>
</dbReference>
<name>A0ABR1YA58_9PEZI</name>
<evidence type="ECO:0000313" key="2">
    <source>
        <dbReference type="Proteomes" id="UP001492380"/>
    </source>
</evidence>
<comment type="caution">
    <text evidence="1">The sequence shown here is derived from an EMBL/GenBank/DDBJ whole genome shotgun (WGS) entry which is preliminary data.</text>
</comment>
<sequence length="247" mass="28155">MFPYRGSWRLGFFVSLPPLVAGWGAMRMVQYFQQLEQKYPPIMADDTNSTPALKTPFFWNHQYHFHTPHVDVFAAKVPARALREASDGRDDGSLEYLWAKTFHSSPLLRVESRLFGWGSPGDCGENGLPRGRALFNGLFIVVRSPEPGSPILMRWDMPAGVVAFFRSAARLGYPWRIMSGGRHECSVGDVDAEGMVEVRFSCAADYEWLPEEGADQKTIPRWGSRLHRIYARWLLDERVRELSKSKS</sequence>
<organism evidence="1 2">
    <name type="scientific">Phyllosticta capitalensis</name>
    <dbReference type="NCBI Taxonomy" id="121624"/>
    <lineage>
        <taxon>Eukaryota</taxon>
        <taxon>Fungi</taxon>
        <taxon>Dikarya</taxon>
        <taxon>Ascomycota</taxon>
        <taxon>Pezizomycotina</taxon>
        <taxon>Dothideomycetes</taxon>
        <taxon>Dothideomycetes incertae sedis</taxon>
        <taxon>Botryosphaeriales</taxon>
        <taxon>Phyllostictaceae</taxon>
        <taxon>Phyllosticta</taxon>
    </lineage>
</organism>
<proteinExistence type="predicted"/>
<reference evidence="1 2" key="1">
    <citation type="submission" date="2024-04" db="EMBL/GenBank/DDBJ databases">
        <title>Phyllosticta paracitricarpa is synonymous to the EU quarantine fungus P. citricarpa based on phylogenomic analyses.</title>
        <authorList>
            <consortium name="Lawrence Berkeley National Laboratory"/>
            <person name="Van Ingen-Buijs V.A."/>
            <person name="Van Westerhoven A.C."/>
            <person name="Haridas S."/>
            <person name="Skiadas P."/>
            <person name="Martin F."/>
            <person name="Groenewald J.Z."/>
            <person name="Crous P.W."/>
            <person name="Seidl M.F."/>
        </authorList>
    </citation>
    <scope>NUCLEOTIDE SEQUENCE [LARGE SCALE GENOMIC DNA]</scope>
    <source>
        <strain evidence="1 2">CBS 123374</strain>
    </source>
</reference>
<gene>
    <name evidence="1" type="ORF">HDK90DRAFT_116724</name>
</gene>
<evidence type="ECO:0000313" key="1">
    <source>
        <dbReference type="EMBL" id="KAK8223290.1"/>
    </source>
</evidence>
<protein>
    <submittedName>
        <fullName evidence="1">Uncharacterized protein</fullName>
    </submittedName>
</protein>
<keyword evidence="2" id="KW-1185">Reference proteome</keyword>
<dbReference type="Proteomes" id="UP001492380">
    <property type="component" value="Unassembled WGS sequence"/>
</dbReference>